<evidence type="ECO:0000259" key="7">
    <source>
        <dbReference type="SMART" id="SM00852"/>
    </source>
</evidence>
<keyword evidence="4 6" id="KW-0501">Molybdenum cofactor biosynthesis</keyword>
<evidence type="ECO:0000256" key="1">
    <source>
        <dbReference type="ARBA" id="ARBA00002901"/>
    </source>
</evidence>
<keyword evidence="6" id="KW-0460">Magnesium</keyword>
<dbReference type="PANTHER" id="PTHR10192">
    <property type="entry name" value="MOLYBDOPTERIN BIOSYNTHESIS PROTEIN"/>
    <property type="match status" value="1"/>
</dbReference>
<dbReference type="InterPro" id="IPR036425">
    <property type="entry name" value="MoaB/Mog-like_dom_sf"/>
</dbReference>
<reference evidence="8 9" key="1">
    <citation type="submission" date="2017-08" db="EMBL/GenBank/DDBJ databases">
        <title>Infants hospitalized years apart are colonized by the same room-sourced microbial strains.</title>
        <authorList>
            <person name="Brooks B."/>
            <person name="Olm M.R."/>
            <person name="Firek B.A."/>
            <person name="Baker R."/>
            <person name="Thomas B.C."/>
            <person name="Morowitz M.J."/>
            <person name="Banfield J.F."/>
        </authorList>
    </citation>
    <scope>NUCLEOTIDE SEQUENCE [LARGE SCALE GENOMIC DNA]</scope>
    <source>
        <strain evidence="8">S2_003_000_R2_14</strain>
    </source>
</reference>
<evidence type="ECO:0000256" key="6">
    <source>
        <dbReference type="RuleBase" id="RU365090"/>
    </source>
</evidence>
<comment type="cofactor">
    <cofactor evidence="6">
        <name>Mg(2+)</name>
        <dbReference type="ChEBI" id="CHEBI:18420"/>
    </cofactor>
</comment>
<evidence type="ECO:0000256" key="3">
    <source>
        <dbReference type="ARBA" id="ARBA00010763"/>
    </source>
</evidence>
<dbReference type="InterPro" id="IPR036688">
    <property type="entry name" value="MoeA_C_domain_IV_sf"/>
</dbReference>
<dbReference type="InterPro" id="IPR036135">
    <property type="entry name" value="MoeA_linker/N_sf"/>
</dbReference>
<sequence length="400" mass="42494">MSLLPVDDARSRILNRVNPLPPERVQIEDAIGRATVEPVRVRRTLPPWDNSAMDGYAVRTADVSSTPLKVVEKIFAGDVPRRALNMGEVARIMTGARLPPGADAVIMQEQARALDDTHVEFQASAKAGQNVRRRGEDVREGDVLFAAGRELSAADAGALWSQGLVDVAVHRRPRVAIVTSGDELSEVGVIHPDKLVDSNGPVIRALARAAGADAVHLGRADDSLESLHALLAKGLEFDVLIAIAGASVGERDFTREAFTALDVPLDFWRVAMRPGKPLAFGKKNDTLVFNLPGNPVSAMVTFELFVRPVLRALQGLSTVLPALPARASADVKSVPGLRLFVRAATEVRDGAIWATPLQSQSSGALSSAAGATALIDVPTDSLGVKAGDPITLIPVSWLGR</sequence>
<dbReference type="SUPFAM" id="SSF63882">
    <property type="entry name" value="MoeA N-terminal region -like"/>
    <property type="match status" value="1"/>
</dbReference>
<comment type="similarity">
    <text evidence="3 6">Belongs to the MoeA family.</text>
</comment>
<dbReference type="NCBIfam" id="NF045515">
    <property type="entry name" value="Glp_gephyrin"/>
    <property type="match status" value="1"/>
</dbReference>
<dbReference type="Gene3D" id="3.40.980.10">
    <property type="entry name" value="MoaB/Mog-like domain"/>
    <property type="match status" value="1"/>
</dbReference>
<keyword evidence="6 8" id="KW-0808">Transferase</keyword>
<dbReference type="GO" id="GO:0061599">
    <property type="term" value="F:molybdopterin molybdotransferase activity"/>
    <property type="evidence" value="ECO:0007669"/>
    <property type="project" value="UniProtKB-UniRule"/>
</dbReference>
<dbReference type="CDD" id="cd00887">
    <property type="entry name" value="MoeA"/>
    <property type="match status" value="1"/>
</dbReference>
<comment type="catalytic activity">
    <reaction evidence="5">
        <text>adenylyl-molybdopterin + molybdate = Mo-molybdopterin + AMP + H(+)</text>
        <dbReference type="Rhea" id="RHEA:35047"/>
        <dbReference type="ChEBI" id="CHEBI:15378"/>
        <dbReference type="ChEBI" id="CHEBI:36264"/>
        <dbReference type="ChEBI" id="CHEBI:62727"/>
        <dbReference type="ChEBI" id="CHEBI:71302"/>
        <dbReference type="ChEBI" id="CHEBI:456215"/>
        <dbReference type="EC" id="2.10.1.1"/>
    </reaction>
</comment>
<dbReference type="Gene3D" id="2.40.340.10">
    <property type="entry name" value="MoeA, C-terminal, domain IV"/>
    <property type="match status" value="1"/>
</dbReference>
<dbReference type="SUPFAM" id="SSF53218">
    <property type="entry name" value="Molybdenum cofactor biosynthesis proteins"/>
    <property type="match status" value="1"/>
</dbReference>
<evidence type="ECO:0000256" key="5">
    <source>
        <dbReference type="ARBA" id="ARBA00047317"/>
    </source>
</evidence>
<feature type="domain" description="MoaB/Mog" evidence="7">
    <location>
        <begin position="176"/>
        <end position="312"/>
    </location>
</feature>
<proteinExistence type="inferred from homology"/>
<comment type="pathway">
    <text evidence="2 6">Cofactor biosynthesis; molybdopterin biosynthesis.</text>
</comment>
<evidence type="ECO:0000256" key="4">
    <source>
        <dbReference type="ARBA" id="ARBA00023150"/>
    </source>
</evidence>
<dbReference type="InterPro" id="IPR001453">
    <property type="entry name" value="MoaB/Mog_dom"/>
</dbReference>
<dbReference type="Gene3D" id="3.90.105.10">
    <property type="entry name" value="Molybdopterin biosynthesis moea protein, domain 2"/>
    <property type="match status" value="1"/>
</dbReference>
<dbReference type="Pfam" id="PF03454">
    <property type="entry name" value="MoeA_C"/>
    <property type="match status" value="1"/>
</dbReference>
<gene>
    <name evidence="8" type="ORF">DI536_18950</name>
</gene>
<dbReference type="GO" id="GO:0005829">
    <property type="term" value="C:cytosol"/>
    <property type="evidence" value="ECO:0007669"/>
    <property type="project" value="TreeGrafter"/>
</dbReference>
<dbReference type="SMART" id="SM00852">
    <property type="entry name" value="MoCF_biosynth"/>
    <property type="match status" value="1"/>
</dbReference>
<dbReference type="Pfam" id="PF00994">
    <property type="entry name" value="MoCF_biosynth"/>
    <property type="match status" value="1"/>
</dbReference>
<name>A0A2W5TA17_9BACT</name>
<dbReference type="AlphaFoldDB" id="A0A2W5TA17"/>
<dbReference type="InterPro" id="IPR005111">
    <property type="entry name" value="MoeA_C_domain_IV"/>
</dbReference>
<comment type="caution">
    <text evidence="8">The sequence shown here is derived from an EMBL/GenBank/DDBJ whole genome shotgun (WGS) entry which is preliminary data.</text>
</comment>
<evidence type="ECO:0000313" key="8">
    <source>
        <dbReference type="EMBL" id="PZR10757.1"/>
    </source>
</evidence>
<dbReference type="FunFam" id="2.170.190.11:FF:000004">
    <property type="entry name" value="Molybdopterin molybdenumtransferase"/>
    <property type="match status" value="1"/>
</dbReference>
<keyword evidence="6" id="KW-0479">Metal-binding</keyword>
<dbReference type="NCBIfam" id="TIGR00177">
    <property type="entry name" value="molyb_syn"/>
    <property type="match status" value="1"/>
</dbReference>
<dbReference type="PANTHER" id="PTHR10192:SF5">
    <property type="entry name" value="GEPHYRIN"/>
    <property type="match status" value="1"/>
</dbReference>
<evidence type="ECO:0000313" key="9">
    <source>
        <dbReference type="Proteomes" id="UP000249061"/>
    </source>
</evidence>
<organism evidence="8 9">
    <name type="scientific">Archangium gephyra</name>
    <dbReference type="NCBI Taxonomy" id="48"/>
    <lineage>
        <taxon>Bacteria</taxon>
        <taxon>Pseudomonadati</taxon>
        <taxon>Myxococcota</taxon>
        <taxon>Myxococcia</taxon>
        <taxon>Myxococcales</taxon>
        <taxon>Cystobacterineae</taxon>
        <taxon>Archangiaceae</taxon>
        <taxon>Archangium</taxon>
    </lineage>
</organism>
<protein>
    <recommendedName>
        <fullName evidence="6">Molybdopterin molybdenumtransferase</fullName>
        <ecNumber evidence="6">2.10.1.1</ecNumber>
    </recommendedName>
</protein>
<keyword evidence="6" id="KW-0500">Molybdenum</keyword>
<dbReference type="SUPFAM" id="SSF63867">
    <property type="entry name" value="MoeA C-terminal domain-like"/>
    <property type="match status" value="1"/>
</dbReference>
<dbReference type="InterPro" id="IPR038987">
    <property type="entry name" value="MoeA-like"/>
</dbReference>
<dbReference type="GO" id="GO:0046872">
    <property type="term" value="F:metal ion binding"/>
    <property type="evidence" value="ECO:0007669"/>
    <property type="project" value="UniProtKB-UniRule"/>
</dbReference>
<comment type="function">
    <text evidence="1 6">Catalyzes the insertion of molybdate into adenylated molybdopterin with the concomitant release of AMP.</text>
</comment>
<dbReference type="InterPro" id="IPR005110">
    <property type="entry name" value="MoeA_linker/N"/>
</dbReference>
<dbReference type="GO" id="GO:0006777">
    <property type="term" value="P:Mo-molybdopterin cofactor biosynthetic process"/>
    <property type="evidence" value="ECO:0007669"/>
    <property type="project" value="UniProtKB-UniRule"/>
</dbReference>
<dbReference type="EC" id="2.10.1.1" evidence="6"/>
<dbReference type="Pfam" id="PF03453">
    <property type="entry name" value="MoeA_N"/>
    <property type="match status" value="1"/>
</dbReference>
<accession>A0A2W5TA17</accession>
<dbReference type="Proteomes" id="UP000249061">
    <property type="component" value="Unassembled WGS sequence"/>
</dbReference>
<dbReference type="UniPathway" id="UPA00344"/>
<dbReference type="Gene3D" id="2.170.190.11">
    <property type="entry name" value="Molybdopterin biosynthesis moea protein, domain 3"/>
    <property type="match status" value="1"/>
</dbReference>
<dbReference type="EMBL" id="QFQP01000016">
    <property type="protein sequence ID" value="PZR10757.1"/>
    <property type="molecule type" value="Genomic_DNA"/>
</dbReference>
<evidence type="ECO:0000256" key="2">
    <source>
        <dbReference type="ARBA" id="ARBA00005046"/>
    </source>
</evidence>